<name>A0ABP4JLZ2_9MICO</name>
<feature type="signal peptide" evidence="2">
    <location>
        <begin position="1"/>
        <end position="18"/>
    </location>
</feature>
<feature type="chain" id="PRO_5046492188" evidence="2">
    <location>
        <begin position="19"/>
        <end position="415"/>
    </location>
</feature>
<evidence type="ECO:0000313" key="3">
    <source>
        <dbReference type="EMBL" id="GAA1424322.1"/>
    </source>
</evidence>
<evidence type="ECO:0000256" key="1">
    <source>
        <dbReference type="SAM" id="MobiDB-lite"/>
    </source>
</evidence>
<evidence type="ECO:0000256" key="2">
    <source>
        <dbReference type="SAM" id="SignalP"/>
    </source>
</evidence>
<protein>
    <submittedName>
        <fullName evidence="3">Uncharacterized protein</fullName>
    </submittedName>
</protein>
<dbReference type="EMBL" id="BAAAKK010000005">
    <property type="protein sequence ID" value="GAA1424322.1"/>
    <property type="molecule type" value="Genomic_DNA"/>
</dbReference>
<organism evidence="3 4">
    <name type="scientific">Agrococcus citreus</name>
    <dbReference type="NCBI Taxonomy" id="84643"/>
    <lineage>
        <taxon>Bacteria</taxon>
        <taxon>Bacillati</taxon>
        <taxon>Actinomycetota</taxon>
        <taxon>Actinomycetes</taxon>
        <taxon>Micrococcales</taxon>
        <taxon>Microbacteriaceae</taxon>
        <taxon>Agrococcus</taxon>
    </lineage>
</organism>
<reference evidence="4" key="1">
    <citation type="journal article" date="2019" name="Int. J. Syst. Evol. Microbiol.">
        <title>The Global Catalogue of Microorganisms (GCM) 10K type strain sequencing project: providing services to taxonomists for standard genome sequencing and annotation.</title>
        <authorList>
            <consortium name="The Broad Institute Genomics Platform"/>
            <consortium name="The Broad Institute Genome Sequencing Center for Infectious Disease"/>
            <person name="Wu L."/>
            <person name="Ma J."/>
        </authorList>
    </citation>
    <scope>NUCLEOTIDE SEQUENCE [LARGE SCALE GENOMIC DNA]</scope>
    <source>
        <strain evidence="4">JCM 12398</strain>
    </source>
</reference>
<accession>A0ABP4JLZ2</accession>
<keyword evidence="4" id="KW-1185">Reference proteome</keyword>
<evidence type="ECO:0000313" key="4">
    <source>
        <dbReference type="Proteomes" id="UP001501266"/>
    </source>
</evidence>
<comment type="caution">
    <text evidence="3">The sequence shown here is derived from an EMBL/GenBank/DDBJ whole genome shotgun (WGS) entry which is preliminary data.</text>
</comment>
<feature type="compositionally biased region" description="Low complexity" evidence="1">
    <location>
        <begin position="33"/>
        <end position="58"/>
    </location>
</feature>
<proteinExistence type="predicted"/>
<feature type="region of interest" description="Disordered" evidence="1">
    <location>
        <begin position="23"/>
        <end position="58"/>
    </location>
</feature>
<sequence length="415" mass="44147">MLAASAIVALAVMLGACAQPEPEATAVPDRPQSTPSASATPTPSATAAATGAPGSATPPEAAVELVDLETRNGSMRMRIPADWSVDDASHVATFAEGQGWANELSIAVPDGGVLFYTDGLWGDAGVAGVEVEIVEQIPVGHGLAATAWWEGYEDGNYGVGVGIVETGGEPFHVFRLDDHKRVYSLSYYDDAVSGTFDSSAAAEDYLASDTIGLVLDVLATVEFSDEQDALPEGVGVEHEGTTYLPYTTRNGSATFLVPQDWDIRDDSSASTNMAGQQVWNNAVTVADPDGGAMLGYFDMEFTNWIEELDWTLGEVRPTTENPQWQAVSWAFGDSVPHQGGYVSVDLTDRGGTERPADRVCTERMCRDFGSLPLSPSWFGGELSSTDDFFGSASEEQMLTVVASLQTHHDDPTRMP</sequence>
<keyword evidence="2" id="KW-0732">Signal</keyword>
<gene>
    <name evidence="3" type="ORF">GCM10009640_20280</name>
</gene>
<dbReference type="Proteomes" id="UP001501266">
    <property type="component" value="Unassembled WGS sequence"/>
</dbReference>